<evidence type="ECO:0000313" key="4">
    <source>
        <dbReference type="EMBL" id="OGM08712.1"/>
    </source>
</evidence>
<sequence length="144" mass="16779">MKVIRWTNPLSELMGVRNTFKNFLSDDFMKDIKENADFVPGIEITEHEDKWNVCAELPGIKKEDINIQLEDGLLKISGRVENKKEVKENNYYYTERKYGTFARSIEVPDDIKSEEISAEYNDGVLSVNIPKHEKPKEVKKIEIK</sequence>
<protein>
    <recommendedName>
        <fullName evidence="3">SHSP domain-containing protein</fullName>
    </recommendedName>
</protein>
<evidence type="ECO:0000256" key="2">
    <source>
        <dbReference type="RuleBase" id="RU003616"/>
    </source>
</evidence>
<dbReference type="STRING" id="1817813.A2008_11210"/>
<dbReference type="PROSITE" id="PS01031">
    <property type="entry name" value="SHSP"/>
    <property type="match status" value="1"/>
</dbReference>
<evidence type="ECO:0000259" key="3">
    <source>
        <dbReference type="PROSITE" id="PS01031"/>
    </source>
</evidence>
<dbReference type="AlphaFoldDB" id="A0A1F7X0V8"/>
<dbReference type="SUPFAM" id="SSF49764">
    <property type="entry name" value="HSP20-like chaperones"/>
    <property type="match status" value="1"/>
</dbReference>
<name>A0A1F7X0V8_9BACT</name>
<comment type="similarity">
    <text evidence="1 2">Belongs to the small heat shock protein (HSP20) family.</text>
</comment>
<dbReference type="CDD" id="cd06464">
    <property type="entry name" value="ACD_sHsps-like"/>
    <property type="match status" value="1"/>
</dbReference>
<comment type="caution">
    <text evidence="4">The sequence shown here is derived from an EMBL/GenBank/DDBJ whole genome shotgun (WGS) entry which is preliminary data.</text>
</comment>
<dbReference type="Pfam" id="PF00011">
    <property type="entry name" value="HSP20"/>
    <property type="match status" value="1"/>
</dbReference>
<proteinExistence type="inferred from homology"/>
<dbReference type="EMBL" id="MGFH01000005">
    <property type="protein sequence ID" value="OGM08712.1"/>
    <property type="molecule type" value="Genomic_DNA"/>
</dbReference>
<dbReference type="InterPro" id="IPR031107">
    <property type="entry name" value="Small_HSP"/>
</dbReference>
<dbReference type="InterPro" id="IPR002068">
    <property type="entry name" value="A-crystallin/Hsp20_dom"/>
</dbReference>
<dbReference type="Gene3D" id="2.60.40.790">
    <property type="match status" value="1"/>
</dbReference>
<organism evidence="4 5">
    <name type="scientific">Candidatus Wallbacteria bacterium GWC2_49_35</name>
    <dbReference type="NCBI Taxonomy" id="1817813"/>
    <lineage>
        <taxon>Bacteria</taxon>
        <taxon>Candidatus Walliibacteriota</taxon>
    </lineage>
</organism>
<evidence type="ECO:0000256" key="1">
    <source>
        <dbReference type="PROSITE-ProRule" id="PRU00285"/>
    </source>
</evidence>
<dbReference type="Proteomes" id="UP000178735">
    <property type="component" value="Unassembled WGS sequence"/>
</dbReference>
<reference evidence="4 5" key="1">
    <citation type="journal article" date="2016" name="Nat. Commun.">
        <title>Thousands of microbial genomes shed light on interconnected biogeochemical processes in an aquifer system.</title>
        <authorList>
            <person name="Anantharaman K."/>
            <person name="Brown C.T."/>
            <person name="Hug L.A."/>
            <person name="Sharon I."/>
            <person name="Castelle C.J."/>
            <person name="Probst A.J."/>
            <person name="Thomas B.C."/>
            <person name="Singh A."/>
            <person name="Wilkins M.J."/>
            <person name="Karaoz U."/>
            <person name="Brodie E.L."/>
            <person name="Williams K.H."/>
            <person name="Hubbard S.S."/>
            <person name="Banfield J.F."/>
        </authorList>
    </citation>
    <scope>NUCLEOTIDE SEQUENCE [LARGE SCALE GENOMIC DNA]</scope>
</reference>
<accession>A0A1F7X0V8</accession>
<gene>
    <name evidence="4" type="ORF">A2008_11210</name>
</gene>
<dbReference type="PANTHER" id="PTHR11527">
    <property type="entry name" value="HEAT-SHOCK PROTEIN 20 FAMILY MEMBER"/>
    <property type="match status" value="1"/>
</dbReference>
<feature type="domain" description="SHSP" evidence="3">
    <location>
        <begin position="33"/>
        <end position="144"/>
    </location>
</feature>
<evidence type="ECO:0000313" key="5">
    <source>
        <dbReference type="Proteomes" id="UP000178735"/>
    </source>
</evidence>
<dbReference type="InterPro" id="IPR008978">
    <property type="entry name" value="HSP20-like_chaperone"/>
</dbReference>